<dbReference type="EMBL" id="JACXIZ010000047">
    <property type="protein sequence ID" value="MBD2847899.1"/>
    <property type="molecule type" value="Genomic_DNA"/>
</dbReference>
<dbReference type="Proteomes" id="UP000621560">
    <property type="component" value="Unassembled WGS sequence"/>
</dbReference>
<feature type="compositionally biased region" description="Acidic residues" evidence="1">
    <location>
        <begin position="94"/>
        <end position="103"/>
    </location>
</feature>
<comment type="caution">
    <text evidence="3">The sequence shown here is derived from an EMBL/GenBank/DDBJ whole genome shotgun (WGS) entry which is preliminary data.</text>
</comment>
<feature type="chain" id="PRO_5038578180" description="DUF4309 domain-containing protein" evidence="2">
    <location>
        <begin position="30"/>
        <end position="235"/>
    </location>
</feature>
<evidence type="ECO:0000313" key="4">
    <source>
        <dbReference type="Proteomes" id="UP000621560"/>
    </source>
</evidence>
<name>A0A927BYS7_9BACL</name>
<feature type="region of interest" description="Disordered" evidence="1">
    <location>
        <begin position="29"/>
        <end position="112"/>
    </location>
</feature>
<accession>A0A927BYS7</accession>
<proteinExistence type="predicted"/>
<dbReference type="RefSeq" id="WP_190921004.1">
    <property type="nucleotide sequence ID" value="NZ_JACXIZ010000047.1"/>
</dbReference>
<dbReference type="AlphaFoldDB" id="A0A927BYS7"/>
<dbReference type="PROSITE" id="PS51257">
    <property type="entry name" value="PROKAR_LIPOPROTEIN"/>
    <property type="match status" value="1"/>
</dbReference>
<evidence type="ECO:0008006" key="5">
    <source>
        <dbReference type="Google" id="ProtNLM"/>
    </source>
</evidence>
<sequence>MNKQAMPLYIRSAAGAAAALLLAGALGCAADDQPPVSGGPSNVGTSSPEDTSNRPDGQSSPQQAYDSSLTENQPEDGLALPDDGVKTPGKGEDADSGDADDSTTQERQWNTERPLLKNVSIGMARSDVEARFGQPRDAFTMQGDSETVEVNDYDGFSIGFDSDGHVIFVEVHGPEATTGLNGLRIGGDEEMAIEALGKPTNHTTYVLSYAASGSLLKLDMDPHSGEILSIKLFAN</sequence>
<protein>
    <recommendedName>
        <fullName evidence="5">DUF4309 domain-containing protein</fullName>
    </recommendedName>
</protein>
<feature type="compositionally biased region" description="Basic and acidic residues" evidence="1">
    <location>
        <begin position="83"/>
        <end position="93"/>
    </location>
</feature>
<evidence type="ECO:0000256" key="2">
    <source>
        <dbReference type="SAM" id="SignalP"/>
    </source>
</evidence>
<evidence type="ECO:0000256" key="1">
    <source>
        <dbReference type="SAM" id="MobiDB-lite"/>
    </source>
</evidence>
<feature type="signal peptide" evidence="2">
    <location>
        <begin position="1"/>
        <end position="29"/>
    </location>
</feature>
<organism evidence="3 4">
    <name type="scientific">Paenibacillus sabuli</name>
    <dbReference type="NCBI Taxonomy" id="2772509"/>
    <lineage>
        <taxon>Bacteria</taxon>
        <taxon>Bacillati</taxon>
        <taxon>Bacillota</taxon>
        <taxon>Bacilli</taxon>
        <taxon>Bacillales</taxon>
        <taxon>Paenibacillaceae</taxon>
        <taxon>Paenibacillus</taxon>
    </lineage>
</organism>
<evidence type="ECO:0000313" key="3">
    <source>
        <dbReference type="EMBL" id="MBD2847899.1"/>
    </source>
</evidence>
<reference evidence="3" key="1">
    <citation type="submission" date="2020-09" db="EMBL/GenBank/DDBJ databases">
        <title>A novel bacterium of genus Paenibacillus, isolated from South China Sea.</title>
        <authorList>
            <person name="Huang H."/>
            <person name="Mo K."/>
            <person name="Hu Y."/>
        </authorList>
    </citation>
    <scope>NUCLEOTIDE SEQUENCE</scope>
    <source>
        <strain evidence="3">IB182496</strain>
    </source>
</reference>
<keyword evidence="2" id="KW-0732">Signal</keyword>
<feature type="compositionally biased region" description="Polar residues" evidence="1">
    <location>
        <begin position="39"/>
        <end position="72"/>
    </location>
</feature>
<gene>
    <name evidence="3" type="ORF">IDH44_22110</name>
</gene>
<keyword evidence="4" id="KW-1185">Reference proteome</keyword>